<sequence length="318" mass="35881">MKKVFLLIVAVSMLVSCVSNKTKTLQQNILTLRDSYCKAPLQYNYSQKLPSYNSDSILLANSHLKTYFSDQSILILNALKSIDEVEDILKYKKDGSLEAQVKVLQLKTKINSKISISLTELDAVAAEFDCEGERVAQMANYVDNINSNNNNKLILFSIITGAVTSVASGIIKNDNAENIVSIGGGLLGAGLGLATFNPKGKKVEFIHERNLLKDIWEQKLQSHNFPPFIWYMYTEKKFTGNREHSIIQNMKQRWINYQFDNDEDSANKSVNFGTGGYYRSSDLQNRASMLNQMQSATRTINQNINYLLLDLDKMISES</sequence>
<name>A0A4R8IC25_9FLAO</name>
<protein>
    <recommendedName>
        <fullName evidence="4">Glycine zipper family protein</fullName>
    </recommendedName>
</protein>
<dbReference type="OrthoDB" id="836646at2"/>
<gene>
    <name evidence="2" type="ORF">B0I22_0018</name>
</gene>
<feature type="chain" id="PRO_5020344874" description="Glycine zipper family protein" evidence="1">
    <location>
        <begin position="22"/>
        <end position="318"/>
    </location>
</feature>
<evidence type="ECO:0008006" key="4">
    <source>
        <dbReference type="Google" id="ProtNLM"/>
    </source>
</evidence>
<evidence type="ECO:0000256" key="1">
    <source>
        <dbReference type="SAM" id="SignalP"/>
    </source>
</evidence>
<dbReference type="AlphaFoldDB" id="A0A4R8IC25"/>
<keyword evidence="3" id="KW-1185">Reference proteome</keyword>
<dbReference type="Proteomes" id="UP000295313">
    <property type="component" value="Unassembled WGS sequence"/>
</dbReference>
<reference evidence="2 3" key="1">
    <citation type="submission" date="2019-03" db="EMBL/GenBank/DDBJ databases">
        <title>Genomic Encyclopedia of Type Strains, Phase III (KMG-III): the genomes of soil and plant-associated and newly described type strains.</title>
        <authorList>
            <person name="Whitman W."/>
        </authorList>
    </citation>
    <scope>NUCLEOTIDE SEQUENCE [LARGE SCALE GENOMIC DNA]</scope>
    <source>
        <strain evidence="2 3">CGMCC 1.12802</strain>
    </source>
</reference>
<evidence type="ECO:0000313" key="2">
    <source>
        <dbReference type="EMBL" id="TDX85926.1"/>
    </source>
</evidence>
<evidence type="ECO:0000313" key="3">
    <source>
        <dbReference type="Proteomes" id="UP000295313"/>
    </source>
</evidence>
<dbReference type="EMBL" id="SOEO01000001">
    <property type="protein sequence ID" value="TDX85926.1"/>
    <property type="molecule type" value="Genomic_DNA"/>
</dbReference>
<organism evidence="2 3">
    <name type="scientific">Epilithonimonas xixisoli</name>
    <dbReference type="NCBI Taxonomy" id="1476462"/>
    <lineage>
        <taxon>Bacteria</taxon>
        <taxon>Pseudomonadati</taxon>
        <taxon>Bacteroidota</taxon>
        <taxon>Flavobacteriia</taxon>
        <taxon>Flavobacteriales</taxon>
        <taxon>Weeksellaceae</taxon>
        <taxon>Chryseobacterium group</taxon>
        <taxon>Epilithonimonas</taxon>
    </lineage>
</organism>
<dbReference type="PROSITE" id="PS51257">
    <property type="entry name" value="PROKAR_LIPOPROTEIN"/>
    <property type="match status" value="1"/>
</dbReference>
<proteinExistence type="predicted"/>
<comment type="caution">
    <text evidence="2">The sequence shown here is derived from an EMBL/GenBank/DDBJ whole genome shotgun (WGS) entry which is preliminary data.</text>
</comment>
<feature type="signal peptide" evidence="1">
    <location>
        <begin position="1"/>
        <end position="21"/>
    </location>
</feature>
<dbReference type="RefSeq" id="WP_133942583.1">
    <property type="nucleotide sequence ID" value="NZ_SOEO01000001.1"/>
</dbReference>
<keyword evidence="1" id="KW-0732">Signal</keyword>
<accession>A0A4R8IC25</accession>